<keyword evidence="3" id="KW-1185">Reference proteome</keyword>
<evidence type="ECO:0000313" key="2">
    <source>
        <dbReference type="EMBL" id="KAJ7686583.1"/>
    </source>
</evidence>
<name>A0AAD7DBG7_MYCRO</name>
<evidence type="ECO:0000256" key="1">
    <source>
        <dbReference type="SAM" id="MobiDB-lite"/>
    </source>
</evidence>
<comment type="caution">
    <text evidence="2">The sequence shown here is derived from an EMBL/GenBank/DDBJ whole genome shotgun (WGS) entry which is preliminary data.</text>
</comment>
<accession>A0AAD7DBG7</accession>
<evidence type="ECO:0000313" key="3">
    <source>
        <dbReference type="Proteomes" id="UP001221757"/>
    </source>
</evidence>
<protein>
    <submittedName>
        <fullName evidence="2">Uncharacterized protein</fullName>
    </submittedName>
</protein>
<gene>
    <name evidence="2" type="ORF">B0H17DRAFT_715697</name>
</gene>
<reference evidence="2" key="1">
    <citation type="submission" date="2023-03" db="EMBL/GenBank/DDBJ databases">
        <title>Massive genome expansion in bonnet fungi (Mycena s.s.) driven by repeated elements and novel gene families across ecological guilds.</title>
        <authorList>
            <consortium name="Lawrence Berkeley National Laboratory"/>
            <person name="Harder C.B."/>
            <person name="Miyauchi S."/>
            <person name="Viragh M."/>
            <person name="Kuo A."/>
            <person name="Thoen E."/>
            <person name="Andreopoulos B."/>
            <person name="Lu D."/>
            <person name="Skrede I."/>
            <person name="Drula E."/>
            <person name="Henrissat B."/>
            <person name="Morin E."/>
            <person name="Kohler A."/>
            <person name="Barry K."/>
            <person name="LaButti K."/>
            <person name="Morin E."/>
            <person name="Salamov A."/>
            <person name="Lipzen A."/>
            <person name="Mereny Z."/>
            <person name="Hegedus B."/>
            <person name="Baldrian P."/>
            <person name="Stursova M."/>
            <person name="Weitz H."/>
            <person name="Taylor A."/>
            <person name="Grigoriev I.V."/>
            <person name="Nagy L.G."/>
            <person name="Martin F."/>
            <person name="Kauserud H."/>
        </authorList>
    </citation>
    <scope>NUCLEOTIDE SEQUENCE</scope>
    <source>
        <strain evidence="2">CBHHK067</strain>
    </source>
</reference>
<sequence>MNNFLEKPEVGASRRHGEKTISGAMSQSRFTISYQKNGSLHDRIYLSISLANNHVFPHATGTSSGQLLTWLRNSPVLASQFCPYIRPKELDYFGEDPESTRKSIHTRRENIFQVSHKWLRFALIRSAIGPKGPVPAVEYHSKALYKTLVMIHCELIQDAYPTTS</sequence>
<dbReference type="Proteomes" id="UP001221757">
    <property type="component" value="Unassembled WGS sequence"/>
</dbReference>
<proteinExistence type="predicted"/>
<dbReference type="AlphaFoldDB" id="A0AAD7DBG7"/>
<feature type="region of interest" description="Disordered" evidence="1">
    <location>
        <begin position="1"/>
        <end position="20"/>
    </location>
</feature>
<organism evidence="2 3">
    <name type="scientific">Mycena rosella</name>
    <name type="common">Pink bonnet</name>
    <name type="synonym">Agaricus rosellus</name>
    <dbReference type="NCBI Taxonomy" id="1033263"/>
    <lineage>
        <taxon>Eukaryota</taxon>
        <taxon>Fungi</taxon>
        <taxon>Dikarya</taxon>
        <taxon>Basidiomycota</taxon>
        <taxon>Agaricomycotina</taxon>
        <taxon>Agaricomycetes</taxon>
        <taxon>Agaricomycetidae</taxon>
        <taxon>Agaricales</taxon>
        <taxon>Marasmiineae</taxon>
        <taxon>Mycenaceae</taxon>
        <taxon>Mycena</taxon>
    </lineage>
</organism>
<dbReference type="EMBL" id="JARKIE010000095">
    <property type="protein sequence ID" value="KAJ7686583.1"/>
    <property type="molecule type" value="Genomic_DNA"/>
</dbReference>